<feature type="transmembrane region" description="Helical" evidence="1">
    <location>
        <begin position="38"/>
        <end position="59"/>
    </location>
</feature>
<dbReference type="OrthoDB" id="4462109at2"/>
<dbReference type="KEGG" id="mvd:AWU67_14170"/>
<dbReference type="Pfam" id="PF11139">
    <property type="entry name" value="SfLAP"/>
    <property type="match status" value="1"/>
</dbReference>
<feature type="transmembrane region" description="Helical" evidence="1">
    <location>
        <begin position="159"/>
        <end position="179"/>
    </location>
</feature>
<dbReference type="RefSeq" id="WP_067230429.1">
    <property type="nucleotide sequence ID" value="NZ_CP014145.1"/>
</dbReference>
<dbReference type="InterPro" id="IPR021315">
    <property type="entry name" value="Gap/Sap"/>
</dbReference>
<evidence type="ECO:0000256" key="1">
    <source>
        <dbReference type="SAM" id="Phobius"/>
    </source>
</evidence>
<evidence type="ECO:0008006" key="4">
    <source>
        <dbReference type="Google" id="ProtNLM"/>
    </source>
</evidence>
<dbReference type="AlphaFoldDB" id="A0A0Y0NJ71"/>
<evidence type="ECO:0000313" key="3">
    <source>
        <dbReference type="Proteomes" id="UP000058305"/>
    </source>
</evidence>
<keyword evidence="3" id="KW-1185">Reference proteome</keyword>
<keyword evidence="1" id="KW-0812">Transmembrane</keyword>
<protein>
    <recommendedName>
        <fullName evidence="4">Sap, sulfolipid-1-addressing protein</fullName>
    </recommendedName>
</protein>
<feature type="transmembrane region" description="Helical" evidence="1">
    <location>
        <begin position="199"/>
        <end position="221"/>
    </location>
</feature>
<reference evidence="3" key="2">
    <citation type="submission" date="2016-01" db="EMBL/GenBank/DDBJ databases">
        <title>First complete genome sequence of a species in the genus Microterricola, an extremophilic cold active enzyme producing strain ERGS5:02 isolated from Sikkim Himalaya.</title>
        <authorList>
            <person name="Kumar R."/>
            <person name="Singh D."/>
            <person name="Swarnkar M.K."/>
        </authorList>
    </citation>
    <scope>NUCLEOTIDE SEQUENCE [LARGE SCALE GENOMIC DNA]</scope>
    <source>
        <strain evidence="3">ERGS5:02</strain>
    </source>
</reference>
<reference evidence="2 3" key="1">
    <citation type="journal article" date="2016" name="J. Biotechnol.">
        <title>First complete genome sequence of a species in the genus Microterricola, an extremophilic cold active enzyme producing bacterial strain ERGS5:02 isolated from Sikkim Himalaya.</title>
        <authorList>
            <person name="Himanshu"/>
            <person name="Swarnkar M.K."/>
            <person name="Singh D."/>
            <person name="Kumar R."/>
        </authorList>
    </citation>
    <scope>NUCLEOTIDE SEQUENCE [LARGE SCALE GENOMIC DNA]</scope>
    <source>
        <strain evidence="2 3">ERGS5:02</strain>
    </source>
</reference>
<feature type="transmembrane region" description="Helical" evidence="1">
    <location>
        <begin position="134"/>
        <end position="152"/>
    </location>
</feature>
<feature type="transmembrane region" description="Helical" evidence="1">
    <location>
        <begin position="12"/>
        <end position="31"/>
    </location>
</feature>
<keyword evidence="1" id="KW-1133">Transmembrane helix</keyword>
<evidence type="ECO:0000313" key="2">
    <source>
        <dbReference type="EMBL" id="AMB59815.1"/>
    </source>
</evidence>
<gene>
    <name evidence="2" type="ORF">AWU67_14170</name>
</gene>
<organism evidence="2 3">
    <name type="scientific">Microterricola viridarii</name>
    <dbReference type="NCBI Taxonomy" id="412690"/>
    <lineage>
        <taxon>Bacteria</taxon>
        <taxon>Bacillati</taxon>
        <taxon>Actinomycetota</taxon>
        <taxon>Actinomycetes</taxon>
        <taxon>Micrococcales</taxon>
        <taxon>Microbacteriaceae</taxon>
        <taxon>Microterricola</taxon>
    </lineage>
</organism>
<name>A0A0Y0NJ71_9MICO</name>
<keyword evidence="1" id="KW-0472">Membrane</keyword>
<dbReference type="Proteomes" id="UP000058305">
    <property type="component" value="Chromosome"/>
</dbReference>
<accession>A0A0Y0NJ71</accession>
<sequence>MYEVLGDIIPFAVGVALSPLPVIAALLLVMAPVGARGGLAFLTARLLAFAALTAVFAWASDLVDDAAGSTVPAAIARLVLGCVLLVWAVLKWRGRPQGDAEGKLPGWMASIDAMRAAAAFRLGLVLTVVNPKEIAFAAGAGFTIGGAFLGAGEMVLAGAVFVLLACASVAVPVLAVLIGGERTAPNLAEARSWLVRNNAAVLAIVLLVLGAMLIGSGLSGLD</sequence>
<proteinExistence type="predicted"/>
<dbReference type="EMBL" id="CP014145">
    <property type="protein sequence ID" value="AMB59815.1"/>
    <property type="molecule type" value="Genomic_DNA"/>
</dbReference>
<feature type="transmembrane region" description="Helical" evidence="1">
    <location>
        <begin position="71"/>
        <end position="92"/>
    </location>
</feature>